<sequence>MSSWEIAVKNENYGGVFTSHPSTWVNVKQLNIVRQSPRRTWKKTTVSYILVILLINKGFRLDADIRFTAIEYGNFVQLLNEVANILLGKFLPHSWNKCYGRCYCSNSQMS</sequence>
<dbReference type="Proteomes" id="UP001157418">
    <property type="component" value="Unassembled WGS sequence"/>
</dbReference>
<accession>A0AAU9MLQ7</accession>
<evidence type="ECO:0000313" key="1">
    <source>
        <dbReference type="EMBL" id="CAH1427870.1"/>
    </source>
</evidence>
<dbReference type="EMBL" id="CAKMRJ010002223">
    <property type="protein sequence ID" value="CAH1427870.1"/>
    <property type="molecule type" value="Genomic_DNA"/>
</dbReference>
<comment type="caution">
    <text evidence="1">The sequence shown here is derived from an EMBL/GenBank/DDBJ whole genome shotgun (WGS) entry which is preliminary data.</text>
</comment>
<name>A0AAU9MLQ7_9ASTR</name>
<evidence type="ECO:0000313" key="2">
    <source>
        <dbReference type="Proteomes" id="UP001157418"/>
    </source>
</evidence>
<keyword evidence="2" id="KW-1185">Reference proteome</keyword>
<gene>
    <name evidence="1" type="ORF">LVIROSA_LOCUS14842</name>
</gene>
<dbReference type="AlphaFoldDB" id="A0AAU9MLQ7"/>
<reference evidence="1 2" key="1">
    <citation type="submission" date="2022-01" db="EMBL/GenBank/DDBJ databases">
        <authorList>
            <person name="Xiong W."/>
            <person name="Schranz E."/>
        </authorList>
    </citation>
    <scope>NUCLEOTIDE SEQUENCE [LARGE SCALE GENOMIC DNA]</scope>
</reference>
<protein>
    <submittedName>
        <fullName evidence="1">Uncharacterized protein</fullName>
    </submittedName>
</protein>
<organism evidence="1 2">
    <name type="scientific">Lactuca virosa</name>
    <dbReference type="NCBI Taxonomy" id="75947"/>
    <lineage>
        <taxon>Eukaryota</taxon>
        <taxon>Viridiplantae</taxon>
        <taxon>Streptophyta</taxon>
        <taxon>Embryophyta</taxon>
        <taxon>Tracheophyta</taxon>
        <taxon>Spermatophyta</taxon>
        <taxon>Magnoliopsida</taxon>
        <taxon>eudicotyledons</taxon>
        <taxon>Gunneridae</taxon>
        <taxon>Pentapetalae</taxon>
        <taxon>asterids</taxon>
        <taxon>campanulids</taxon>
        <taxon>Asterales</taxon>
        <taxon>Asteraceae</taxon>
        <taxon>Cichorioideae</taxon>
        <taxon>Cichorieae</taxon>
        <taxon>Lactucinae</taxon>
        <taxon>Lactuca</taxon>
    </lineage>
</organism>
<proteinExistence type="predicted"/>